<dbReference type="HAMAP" id="MF_00534">
    <property type="entry name" value="Asn_tRNA_synth"/>
    <property type="match status" value="1"/>
</dbReference>
<dbReference type="InterPro" id="IPR004365">
    <property type="entry name" value="NA-bd_OB_tRNA"/>
</dbReference>
<dbReference type="PROSITE" id="PS50862">
    <property type="entry name" value="AA_TRNA_LIGASE_II"/>
    <property type="match status" value="1"/>
</dbReference>
<dbReference type="EMBL" id="CP116967">
    <property type="protein sequence ID" value="WNM59393.1"/>
    <property type="molecule type" value="Genomic_DNA"/>
</dbReference>
<name>A0AA96GCS0_9BACT</name>
<dbReference type="PRINTS" id="PR01042">
    <property type="entry name" value="TRNASYNTHASP"/>
</dbReference>
<evidence type="ECO:0000256" key="6">
    <source>
        <dbReference type="ARBA" id="ARBA00023146"/>
    </source>
</evidence>
<dbReference type="SUPFAM" id="SSF55681">
    <property type="entry name" value="Class II aaRS and biotin synthetases"/>
    <property type="match status" value="1"/>
</dbReference>
<dbReference type="Proteomes" id="UP001302719">
    <property type="component" value="Chromosome"/>
</dbReference>
<evidence type="ECO:0000313" key="9">
    <source>
        <dbReference type="EMBL" id="WNM59393.1"/>
    </source>
</evidence>
<keyword evidence="2 7" id="KW-0436">Ligase</keyword>
<dbReference type="NCBIfam" id="NF003037">
    <property type="entry name" value="PRK03932.1"/>
    <property type="match status" value="1"/>
</dbReference>
<dbReference type="InterPro" id="IPR006195">
    <property type="entry name" value="aa-tRNA-synth_II"/>
</dbReference>
<dbReference type="AlphaFoldDB" id="A0AA96GCS0"/>
<dbReference type="Gene3D" id="2.40.50.140">
    <property type="entry name" value="Nucleic acid-binding proteins"/>
    <property type="match status" value="1"/>
</dbReference>
<protein>
    <recommendedName>
        <fullName evidence="7">Asparagine--tRNA ligase</fullName>
        <ecNumber evidence="7">6.1.1.22</ecNumber>
    </recommendedName>
    <alternativeName>
        <fullName evidence="7">Asparaginyl-tRNA synthetase</fullName>
        <shortName evidence="7">AsnRS</shortName>
    </alternativeName>
</protein>
<comment type="subcellular location">
    <subcellularLocation>
        <location evidence="7">Cytoplasm</location>
    </subcellularLocation>
</comment>
<dbReference type="Pfam" id="PF01336">
    <property type="entry name" value="tRNA_anti-codon"/>
    <property type="match status" value="1"/>
</dbReference>
<dbReference type="Gene3D" id="3.30.930.10">
    <property type="entry name" value="Bira Bifunctional Protein, Domain 2"/>
    <property type="match status" value="1"/>
</dbReference>
<comment type="catalytic activity">
    <reaction evidence="7">
        <text>tRNA(Asn) + L-asparagine + ATP = L-asparaginyl-tRNA(Asn) + AMP + diphosphate + H(+)</text>
        <dbReference type="Rhea" id="RHEA:11180"/>
        <dbReference type="Rhea" id="RHEA-COMP:9659"/>
        <dbReference type="Rhea" id="RHEA-COMP:9674"/>
        <dbReference type="ChEBI" id="CHEBI:15378"/>
        <dbReference type="ChEBI" id="CHEBI:30616"/>
        <dbReference type="ChEBI" id="CHEBI:33019"/>
        <dbReference type="ChEBI" id="CHEBI:58048"/>
        <dbReference type="ChEBI" id="CHEBI:78442"/>
        <dbReference type="ChEBI" id="CHEBI:78515"/>
        <dbReference type="ChEBI" id="CHEBI:456215"/>
        <dbReference type="EC" id="6.1.1.22"/>
    </reaction>
</comment>
<dbReference type="GO" id="GO:0006421">
    <property type="term" value="P:asparaginyl-tRNA aminoacylation"/>
    <property type="evidence" value="ECO:0007669"/>
    <property type="project" value="UniProtKB-UniRule"/>
</dbReference>
<dbReference type="RefSeq" id="WP_312646131.1">
    <property type="nucleotide sequence ID" value="NZ_CP116967.1"/>
</dbReference>
<evidence type="ECO:0000256" key="2">
    <source>
        <dbReference type="ARBA" id="ARBA00022598"/>
    </source>
</evidence>
<dbReference type="GO" id="GO:0005737">
    <property type="term" value="C:cytoplasm"/>
    <property type="evidence" value="ECO:0007669"/>
    <property type="project" value="UniProtKB-SubCell"/>
</dbReference>
<dbReference type="Pfam" id="PF00152">
    <property type="entry name" value="tRNA-synt_2"/>
    <property type="match status" value="1"/>
</dbReference>
<organism evidence="9 10">
    <name type="scientific">Candidatus Nitrospira allomarina</name>
    <dbReference type="NCBI Taxonomy" id="3020900"/>
    <lineage>
        <taxon>Bacteria</taxon>
        <taxon>Pseudomonadati</taxon>
        <taxon>Nitrospirota</taxon>
        <taxon>Nitrospiria</taxon>
        <taxon>Nitrospirales</taxon>
        <taxon>Nitrospiraceae</taxon>
        <taxon>Nitrospira</taxon>
    </lineage>
</organism>
<evidence type="ECO:0000256" key="5">
    <source>
        <dbReference type="ARBA" id="ARBA00022917"/>
    </source>
</evidence>
<keyword evidence="5 7" id="KW-0648">Protein biosynthesis</keyword>
<dbReference type="InterPro" id="IPR002312">
    <property type="entry name" value="Asp/Asn-tRNA-synth_IIb"/>
</dbReference>
<comment type="similarity">
    <text evidence="1 7">Belongs to the class-II aminoacyl-tRNA synthetase family.</text>
</comment>
<dbReference type="InterPro" id="IPR004522">
    <property type="entry name" value="Asn-tRNA-ligase"/>
</dbReference>
<dbReference type="GO" id="GO:0003676">
    <property type="term" value="F:nucleic acid binding"/>
    <property type="evidence" value="ECO:0007669"/>
    <property type="project" value="InterPro"/>
</dbReference>
<dbReference type="GO" id="GO:0005524">
    <property type="term" value="F:ATP binding"/>
    <property type="evidence" value="ECO:0007669"/>
    <property type="project" value="UniProtKB-UniRule"/>
</dbReference>
<dbReference type="InterPro" id="IPR012340">
    <property type="entry name" value="NA-bd_OB-fold"/>
</dbReference>
<evidence type="ECO:0000256" key="7">
    <source>
        <dbReference type="HAMAP-Rule" id="MF_00534"/>
    </source>
</evidence>
<dbReference type="PANTHER" id="PTHR22594:SF34">
    <property type="entry name" value="ASPARAGINE--TRNA LIGASE, MITOCHONDRIAL-RELATED"/>
    <property type="match status" value="1"/>
</dbReference>
<sequence length="433" mass="49256">MPDQAVVSIEQISQFEGQDITIKGWIRNRRSSGKLSFLTVRDGTGDLQAILSKGEVGDDQFSLCSQLTQESSVILTGKPRRDARAPGGFELDVSKLAVMHIAEPFPIQPKDHGVGFLMEYRHLWLRSRRQHAILRIRHEIIRTCRNFFDDRGFTLIDTPIFTPNACEGTTTLFQTQYFDQVAYLAQSGQLYGEAAATAFGKIYCFGPTFRAEKSKTRRHLMEFWMVEPEMAFADLPDAMQLAEELVSTVIQRVVESRRPELEILERDIPKLEAMAKPFPRITYEEALTRLQQKGVAIQFGDDFGADDETSLAQEFDRPVIVHRYPAAAKAFYMAKDPERPDLALCMDMLAPEGYGEIIGGGQRIHDLDELLTQIKAHDLPEEAFKWYVDLRRYGTVPHAGFGMGIERVVAWICGLDHVRETIPFPRMLYTLYP</sequence>
<dbReference type="GO" id="GO:0004816">
    <property type="term" value="F:asparagine-tRNA ligase activity"/>
    <property type="evidence" value="ECO:0007669"/>
    <property type="project" value="UniProtKB-UniRule"/>
</dbReference>
<keyword evidence="6 7" id="KW-0030">Aminoacyl-tRNA synthetase</keyword>
<evidence type="ECO:0000313" key="10">
    <source>
        <dbReference type="Proteomes" id="UP001302719"/>
    </source>
</evidence>
<dbReference type="InterPro" id="IPR004364">
    <property type="entry name" value="Aa-tRNA-synt_II"/>
</dbReference>
<dbReference type="CDD" id="cd00776">
    <property type="entry name" value="AsxRS_core"/>
    <property type="match status" value="1"/>
</dbReference>
<dbReference type="SUPFAM" id="SSF50249">
    <property type="entry name" value="Nucleic acid-binding proteins"/>
    <property type="match status" value="1"/>
</dbReference>
<accession>A0AA96GCS0</accession>
<evidence type="ECO:0000256" key="3">
    <source>
        <dbReference type="ARBA" id="ARBA00022741"/>
    </source>
</evidence>
<gene>
    <name evidence="7 9" type="primary">asnS</name>
    <name evidence="9" type="ORF">PP769_06415</name>
</gene>
<keyword evidence="10" id="KW-1185">Reference proteome</keyword>
<dbReference type="PANTHER" id="PTHR22594">
    <property type="entry name" value="ASPARTYL/LYSYL-TRNA SYNTHETASE"/>
    <property type="match status" value="1"/>
</dbReference>
<reference evidence="9 10" key="1">
    <citation type="submission" date="2023-01" db="EMBL/GenBank/DDBJ databases">
        <title>Cultivation and genomic characterization of new, ubiquitous marine nitrite-oxidizing bacteria from the Nitrospirales.</title>
        <authorList>
            <person name="Mueller A.J."/>
            <person name="Daebeler A."/>
            <person name="Herbold C.W."/>
            <person name="Kirkegaard R.H."/>
            <person name="Daims H."/>
        </authorList>
    </citation>
    <scope>NUCLEOTIDE SEQUENCE [LARGE SCALE GENOMIC DNA]</scope>
    <source>
        <strain evidence="9 10">VA</strain>
    </source>
</reference>
<feature type="domain" description="Aminoacyl-transfer RNA synthetases class-II family profile" evidence="8">
    <location>
        <begin position="134"/>
        <end position="423"/>
    </location>
</feature>
<keyword evidence="7" id="KW-0963">Cytoplasm</keyword>
<comment type="subunit">
    <text evidence="7">Homodimer.</text>
</comment>
<keyword evidence="4 7" id="KW-0067">ATP-binding</keyword>
<evidence type="ECO:0000259" key="8">
    <source>
        <dbReference type="PROSITE" id="PS50862"/>
    </source>
</evidence>
<evidence type="ECO:0000256" key="1">
    <source>
        <dbReference type="ARBA" id="ARBA00008226"/>
    </source>
</evidence>
<dbReference type="NCBIfam" id="NF003483">
    <property type="entry name" value="PRK05159.1"/>
    <property type="match status" value="1"/>
</dbReference>
<dbReference type="InterPro" id="IPR045864">
    <property type="entry name" value="aa-tRNA-synth_II/BPL/LPL"/>
</dbReference>
<proteinExistence type="inferred from homology"/>
<evidence type="ECO:0000256" key="4">
    <source>
        <dbReference type="ARBA" id="ARBA00022840"/>
    </source>
</evidence>
<keyword evidence="3 7" id="KW-0547">Nucleotide-binding</keyword>
<dbReference type="EC" id="6.1.1.22" evidence="7"/>
<dbReference type="KEGG" id="nall:PP769_06415"/>
<dbReference type="NCBIfam" id="TIGR00457">
    <property type="entry name" value="asnS"/>
    <property type="match status" value="1"/>
</dbReference>